<organism evidence="2">
    <name type="scientific">marine metagenome</name>
    <dbReference type="NCBI Taxonomy" id="408172"/>
    <lineage>
        <taxon>unclassified sequences</taxon>
        <taxon>metagenomes</taxon>
        <taxon>ecological metagenomes</taxon>
    </lineage>
</organism>
<name>A0A383D693_9ZZZZ</name>
<keyword evidence="1" id="KW-0812">Transmembrane</keyword>
<feature type="transmembrane region" description="Helical" evidence="1">
    <location>
        <begin position="6"/>
        <end position="24"/>
    </location>
</feature>
<reference evidence="2" key="1">
    <citation type="submission" date="2018-05" db="EMBL/GenBank/DDBJ databases">
        <authorList>
            <person name="Lanie J.A."/>
            <person name="Ng W.-L."/>
            <person name="Kazmierczak K.M."/>
            <person name="Andrzejewski T.M."/>
            <person name="Davidsen T.M."/>
            <person name="Wayne K.J."/>
            <person name="Tettelin H."/>
            <person name="Glass J.I."/>
            <person name="Rusch D."/>
            <person name="Podicherti R."/>
            <person name="Tsui H.-C.T."/>
            <person name="Winkler M.E."/>
        </authorList>
    </citation>
    <scope>NUCLEOTIDE SEQUENCE</scope>
</reference>
<keyword evidence="1" id="KW-1133">Transmembrane helix</keyword>
<gene>
    <name evidence="2" type="ORF">METZ01_LOCUS492856</name>
</gene>
<evidence type="ECO:0000313" key="2">
    <source>
        <dbReference type="EMBL" id="SVE40002.1"/>
    </source>
</evidence>
<proteinExistence type="predicted"/>
<dbReference type="AlphaFoldDB" id="A0A383D693"/>
<protein>
    <submittedName>
        <fullName evidence="2">Uncharacterized protein</fullName>
    </submittedName>
</protein>
<evidence type="ECO:0000256" key="1">
    <source>
        <dbReference type="SAM" id="Phobius"/>
    </source>
</evidence>
<accession>A0A383D693</accession>
<sequence length="46" mass="5461">MHPLIKIVWIVLIGIILISIKRIFDEKGWKISNFIRIKDDDEPTKN</sequence>
<keyword evidence="1" id="KW-0472">Membrane</keyword>
<dbReference type="EMBL" id="UINC01214668">
    <property type="protein sequence ID" value="SVE40002.1"/>
    <property type="molecule type" value="Genomic_DNA"/>
</dbReference>